<keyword evidence="10" id="KW-0489">Methyltransferase</keyword>
<feature type="domain" description="Methyltransferase" evidence="9">
    <location>
        <begin position="65"/>
        <end position="212"/>
    </location>
</feature>
<keyword evidence="11" id="KW-1185">Reference proteome</keyword>
<evidence type="ECO:0000259" key="9">
    <source>
        <dbReference type="Pfam" id="PF13847"/>
    </source>
</evidence>
<dbReference type="EC" id="2.1.1.137" evidence="4"/>
<comment type="catalytic activity">
    <reaction evidence="6">
        <text>arsenic triglutathione + [thioredoxin]-dithiol + S-adenosyl-L-methionine + 2 H2O = methylarsonous acid + [thioredoxin]-disulfide + 3 glutathione + S-adenosyl-L-homocysteine + H(+)</text>
        <dbReference type="Rhea" id="RHEA:69460"/>
        <dbReference type="Rhea" id="RHEA-COMP:10698"/>
        <dbReference type="Rhea" id="RHEA-COMP:10700"/>
        <dbReference type="ChEBI" id="CHEBI:15377"/>
        <dbReference type="ChEBI" id="CHEBI:15378"/>
        <dbReference type="ChEBI" id="CHEBI:17826"/>
        <dbReference type="ChEBI" id="CHEBI:29950"/>
        <dbReference type="ChEBI" id="CHEBI:50058"/>
        <dbReference type="ChEBI" id="CHEBI:57856"/>
        <dbReference type="ChEBI" id="CHEBI:57925"/>
        <dbReference type="ChEBI" id="CHEBI:59789"/>
        <dbReference type="ChEBI" id="CHEBI:183640"/>
        <dbReference type="EC" id="2.1.1.137"/>
    </reaction>
</comment>
<proteinExistence type="inferred from homology"/>
<keyword evidence="2" id="KW-0949">S-adenosyl-L-methionine</keyword>
<comment type="catalytic activity">
    <reaction evidence="8">
        <text>arsenic triglutathione + 3 [thioredoxin]-dithiol + 3 S-adenosyl-L-methionine = trimethylarsine + 3 [thioredoxin]-disulfide + 3 glutathione + 3 S-adenosyl-L-homocysteine + 3 H(+)</text>
        <dbReference type="Rhea" id="RHEA:69432"/>
        <dbReference type="Rhea" id="RHEA-COMP:10698"/>
        <dbReference type="Rhea" id="RHEA-COMP:10700"/>
        <dbReference type="ChEBI" id="CHEBI:15378"/>
        <dbReference type="ChEBI" id="CHEBI:27130"/>
        <dbReference type="ChEBI" id="CHEBI:29950"/>
        <dbReference type="ChEBI" id="CHEBI:50058"/>
        <dbReference type="ChEBI" id="CHEBI:57856"/>
        <dbReference type="ChEBI" id="CHEBI:57925"/>
        <dbReference type="ChEBI" id="CHEBI:59789"/>
        <dbReference type="ChEBI" id="CHEBI:183640"/>
        <dbReference type="EC" id="2.1.1.137"/>
    </reaction>
</comment>
<evidence type="ECO:0000313" key="10">
    <source>
        <dbReference type="EMBL" id="PMD27125.1"/>
    </source>
</evidence>
<evidence type="ECO:0000256" key="6">
    <source>
        <dbReference type="ARBA" id="ARBA00047941"/>
    </source>
</evidence>
<dbReference type="InterPro" id="IPR025714">
    <property type="entry name" value="Methyltranfer_dom"/>
</dbReference>
<dbReference type="InterPro" id="IPR026669">
    <property type="entry name" value="Arsenite_MeTrfase-like"/>
</dbReference>
<evidence type="ECO:0000256" key="5">
    <source>
        <dbReference type="ARBA" id="ARBA00034545"/>
    </source>
</evidence>
<dbReference type="STRING" id="1745343.A0A2J6QLI6"/>
<evidence type="ECO:0000256" key="4">
    <source>
        <dbReference type="ARBA" id="ARBA00034521"/>
    </source>
</evidence>
<dbReference type="PANTHER" id="PTHR43675:SF8">
    <property type="entry name" value="ARSENITE METHYLTRANSFERASE"/>
    <property type="match status" value="1"/>
</dbReference>
<dbReference type="CDD" id="cd02440">
    <property type="entry name" value="AdoMet_MTases"/>
    <property type="match status" value="1"/>
</dbReference>
<organism evidence="10 11">
    <name type="scientific">Hyaloscypha hepaticicola</name>
    <dbReference type="NCBI Taxonomy" id="2082293"/>
    <lineage>
        <taxon>Eukaryota</taxon>
        <taxon>Fungi</taxon>
        <taxon>Dikarya</taxon>
        <taxon>Ascomycota</taxon>
        <taxon>Pezizomycotina</taxon>
        <taxon>Leotiomycetes</taxon>
        <taxon>Helotiales</taxon>
        <taxon>Hyaloscyphaceae</taxon>
        <taxon>Hyaloscypha</taxon>
    </lineage>
</organism>
<evidence type="ECO:0000256" key="3">
    <source>
        <dbReference type="ARBA" id="ARBA00034487"/>
    </source>
</evidence>
<dbReference type="AlphaFoldDB" id="A0A2J6QLI6"/>
<evidence type="ECO:0000256" key="8">
    <source>
        <dbReference type="ARBA" id="ARBA00048428"/>
    </source>
</evidence>
<dbReference type="OrthoDB" id="66144at2759"/>
<dbReference type="Proteomes" id="UP000235672">
    <property type="component" value="Unassembled WGS sequence"/>
</dbReference>
<gene>
    <name evidence="10" type="ORF">NA56DRAFT_697291</name>
</gene>
<dbReference type="GO" id="GO:0030791">
    <property type="term" value="F:arsenite methyltransferase activity"/>
    <property type="evidence" value="ECO:0007669"/>
    <property type="project" value="UniProtKB-EC"/>
</dbReference>
<name>A0A2J6QLI6_9HELO</name>
<evidence type="ECO:0000256" key="1">
    <source>
        <dbReference type="ARBA" id="ARBA00022679"/>
    </source>
</evidence>
<evidence type="ECO:0000313" key="11">
    <source>
        <dbReference type="Proteomes" id="UP000235672"/>
    </source>
</evidence>
<dbReference type="PANTHER" id="PTHR43675">
    <property type="entry name" value="ARSENITE METHYLTRANSFERASE"/>
    <property type="match status" value="1"/>
</dbReference>
<comment type="similarity">
    <text evidence="3">Belongs to the methyltransferase superfamily. Arsenite methyltransferase family.</text>
</comment>
<protein>
    <recommendedName>
        <fullName evidence="5">Arsenite methyltransferase</fullName>
        <ecNumber evidence="4">2.1.1.137</ecNumber>
    </recommendedName>
</protein>
<dbReference type="InterPro" id="IPR029063">
    <property type="entry name" value="SAM-dependent_MTases_sf"/>
</dbReference>
<evidence type="ECO:0000256" key="7">
    <source>
        <dbReference type="ARBA" id="ARBA00047943"/>
    </source>
</evidence>
<accession>A0A2J6QLI6</accession>
<dbReference type="EMBL" id="KZ613466">
    <property type="protein sequence ID" value="PMD27125.1"/>
    <property type="molecule type" value="Genomic_DNA"/>
</dbReference>
<dbReference type="Gene3D" id="3.40.50.150">
    <property type="entry name" value="Vaccinia Virus protein VP39"/>
    <property type="match status" value="1"/>
</dbReference>
<reference evidence="10 11" key="1">
    <citation type="submission" date="2016-05" db="EMBL/GenBank/DDBJ databases">
        <title>A degradative enzymes factory behind the ericoid mycorrhizal symbiosis.</title>
        <authorList>
            <consortium name="DOE Joint Genome Institute"/>
            <person name="Martino E."/>
            <person name="Morin E."/>
            <person name="Grelet G."/>
            <person name="Kuo A."/>
            <person name="Kohler A."/>
            <person name="Daghino S."/>
            <person name="Barry K."/>
            <person name="Choi C."/>
            <person name="Cichocki N."/>
            <person name="Clum A."/>
            <person name="Copeland A."/>
            <person name="Hainaut M."/>
            <person name="Haridas S."/>
            <person name="Labutti K."/>
            <person name="Lindquist E."/>
            <person name="Lipzen A."/>
            <person name="Khouja H.-R."/>
            <person name="Murat C."/>
            <person name="Ohm R."/>
            <person name="Olson A."/>
            <person name="Spatafora J."/>
            <person name="Veneault-Fourrey C."/>
            <person name="Henrissat B."/>
            <person name="Grigoriev I."/>
            <person name="Martin F."/>
            <person name="Perotto S."/>
        </authorList>
    </citation>
    <scope>NUCLEOTIDE SEQUENCE [LARGE SCALE GENOMIC DNA]</scope>
    <source>
        <strain evidence="10 11">UAMH 7357</strain>
    </source>
</reference>
<sequence length="305" mass="32465">MATISSQVVLDHYSALAREDATKNTDHIKKVAESFGYSAEDLAGIPEEANLGVSCGNPLAAAGLKAGETIIDLGSGAGFDVFQAARKVGPTGLSIGVDMSQDMLSRAEKNASKASITNVKFVLSPITKIPLESESADCIISNCVINLLAQDEKPVCFREVYRLLKPGGRLAVSDILAKKEFTPELKRDMGLYVGCISGASLVGEYEGWLKEVGFEDILIVDKKNDLNIYKERNQGSGESSCCGTAEKKETSPISSCCAPAASCSSISAEETNLDKADLAKRVANINFNEWVSSFSIYAVKPISST</sequence>
<keyword evidence="1 10" id="KW-0808">Transferase</keyword>
<dbReference type="Pfam" id="PF13847">
    <property type="entry name" value="Methyltransf_31"/>
    <property type="match status" value="1"/>
</dbReference>
<comment type="catalytic activity">
    <reaction evidence="7">
        <text>arsenic triglutathione + 2 [thioredoxin]-dithiol + 2 S-adenosyl-L-methionine + H2O = dimethylarsinous acid + 2 [thioredoxin]-disulfide + 3 glutathione + 2 S-adenosyl-L-homocysteine + 2 H(+)</text>
        <dbReference type="Rhea" id="RHEA:69464"/>
        <dbReference type="Rhea" id="RHEA-COMP:10698"/>
        <dbReference type="Rhea" id="RHEA-COMP:10700"/>
        <dbReference type="ChEBI" id="CHEBI:15377"/>
        <dbReference type="ChEBI" id="CHEBI:15378"/>
        <dbReference type="ChEBI" id="CHEBI:23808"/>
        <dbReference type="ChEBI" id="CHEBI:29950"/>
        <dbReference type="ChEBI" id="CHEBI:50058"/>
        <dbReference type="ChEBI" id="CHEBI:57856"/>
        <dbReference type="ChEBI" id="CHEBI:57925"/>
        <dbReference type="ChEBI" id="CHEBI:59789"/>
        <dbReference type="ChEBI" id="CHEBI:183640"/>
        <dbReference type="EC" id="2.1.1.137"/>
    </reaction>
</comment>
<evidence type="ECO:0000256" key="2">
    <source>
        <dbReference type="ARBA" id="ARBA00022691"/>
    </source>
</evidence>
<dbReference type="GO" id="GO:0032259">
    <property type="term" value="P:methylation"/>
    <property type="evidence" value="ECO:0007669"/>
    <property type="project" value="UniProtKB-KW"/>
</dbReference>
<dbReference type="SUPFAM" id="SSF53335">
    <property type="entry name" value="S-adenosyl-L-methionine-dependent methyltransferases"/>
    <property type="match status" value="1"/>
</dbReference>